<dbReference type="InterPro" id="IPR036047">
    <property type="entry name" value="F-box-like_dom_sf"/>
</dbReference>
<evidence type="ECO:0000313" key="3">
    <source>
        <dbReference type="Proteomes" id="UP001362999"/>
    </source>
</evidence>
<reference evidence="2 3" key="1">
    <citation type="journal article" date="2024" name="J Genomics">
        <title>Draft genome sequencing and assembly of Favolaschia claudopus CIRM-BRFM 2984 isolated from oak limbs.</title>
        <authorList>
            <person name="Navarro D."/>
            <person name="Drula E."/>
            <person name="Chaduli D."/>
            <person name="Cazenave R."/>
            <person name="Ahrendt S."/>
            <person name="Wang J."/>
            <person name="Lipzen A."/>
            <person name="Daum C."/>
            <person name="Barry K."/>
            <person name="Grigoriev I.V."/>
            <person name="Favel A."/>
            <person name="Rosso M.N."/>
            <person name="Martin F."/>
        </authorList>
    </citation>
    <scope>NUCLEOTIDE SEQUENCE [LARGE SCALE GENOMIC DNA]</scope>
    <source>
        <strain evidence="2 3">CIRM-BRFM 2984</strain>
    </source>
</reference>
<accession>A0AAV9ZE53</accession>
<organism evidence="2 3">
    <name type="scientific">Favolaschia claudopus</name>
    <dbReference type="NCBI Taxonomy" id="2862362"/>
    <lineage>
        <taxon>Eukaryota</taxon>
        <taxon>Fungi</taxon>
        <taxon>Dikarya</taxon>
        <taxon>Basidiomycota</taxon>
        <taxon>Agaricomycotina</taxon>
        <taxon>Agaricomycetes</taxon>
        <taxon>Agaricomycetidae</taxon>
        <taxon>Agaricales</taxon>
        <taxon>Marasmiineae</taxon>
        <taxon>Mycenaceae</taxon>
        <taxon>Favolaschia</taxon>
    </lineage>
</organism>
<sequence length="545" mass="60778">MTESQASYVISRRAEITKQLAILNAEISLLKGEYNALSSVSILPNEILVQILSGVQDPTSTYPNPLLVLTRLMLVCKHWCEVMLASPTLWSKICGGWQYRSNCLSVQLARSGEAPLSIRLSRLNNQFDGPTVLQHARRIQTLEIGGSPKYVLAFMQDMADFDFPILSNLVLNPIERASESEDDTAPEAIFPSELFDRIPRLCNLSLSRINVRWETLPPLRSLSLTANPPAGNGPLPFSTLVQFLQSSLCLETLHLDMMIADYTPEGVQQITLSHLAVLYIRDFIQQCEALLKLLVFPPTTQLQLYTQSVNNGSHVRDVLLPIRRHLRAPGAPLIKTLVLQAPFTAGSIGHFSVSCFTTNFDSQQGTALDEWDGHFMINSHPRNAPALRQILSKVLKALPSNSLTFLDATQAQFSRPTWKMTLALLPALHTVRLYVGAGGANFCDAASEMKLFFTAIDLRSFIRAHDPDGAQEDDPELEEIAPFFEALKRLLLPRNRTQGKTLGRLTVRDYFGALNFERSEWEELVDKVEVAIGFAAYRVEESSAE</sequence>
<dbReference type="Proteomes" id="UP001362999">
    <property type="component" value="Unassembled WGS sequence"/>
</dbReference>
<dbReference type="Gene3D" id="1.20.1280.50">
    <property type="match status" value="1"/>
</dbReference>
<name>A0AAV9ZE53_9AGAR</name>
<dbReference type="EMBL" id="JAWWNJ010000157">
    <property type="protein sequence ID" value="KAK6980713.1"/>
    <property type="molecule type" value="Genomic_DNA"/>
</dbReference>
<evidence type="ECO:0000313" key="2">
    <source>
        <dbReference type="EMBL" id="KAK6980713.1"/>
    </source>
</evidence>
<gene>
    <name evidence="2" type="ORF">R3P38DRAFT_3117699</name>
</gene>
<protein>
    <submittedName>
        <fullName evidence="2">F-box domain-containing protein</fullName>
    </submittedName>
</protein>
<dbReference type="SUPFAM" id="SSF52047">
    <property type="entry name" value="RNI-like"/>
    <property type="match status" value="1"/>
</dbReference>
<proteinExistence type="predicted"/>
<keyword evidence="3" id="KW-1185">Reference proteome</keyword>
<dbReference type="SUPFAM" id="SSF81383">
    <property type="entry name" value="F-box domain"/>
    <property type="match status" value="1"/>
</dbReference>
<feature type="domain" description="F-box" evidence="1">
    <location>
        <begin position="41"/>
        <end position="94"/>
    </location>
</feature>
<dbReference type="InterPro" id="IPR001810">
    <property type="entry name" value="F-box_dom"/>
</dbReference>
<dbReference type="AlphaFoldDB" id="A0AAV9ZE53"/>
<comment type="caution">
    <text evidence="2">The sequence shown here is derived from an EMBL/GenBank/DDBJ whole genome shotgun (WGS) entry which is preliminary data.</text>
</comment>
<dbReference type="Pfam" id="PF12937">
    <property type="entry name" value="F-box-like"/>
    <property type="match status" value="1"/>
</dbReference>
<evidence type="ECO:0000259" key="1">
    <source>
        <dbReference type="Pfam" id="PF12937"/>
    </source>
</evidence>